<proteinExistence type="predicted"/>
<evidence type="ECO:0000313" key="2">
    <source>
        <dbReference type="Proteomes" id="UP000683585"/>
    </source>
</evidence>
<sequence>MINKILLAKKEGPNNVRTNYRNLNSRNKDDVIKMYLHVVIMKEARCLYLLPILLIYKNFQVKYIALSI</sequence>
<keyword evidence="2" id="KW-1185">Reference proteome</keyword>
<protein>
    <submittedName>
        <fullName evidence="1">Uncharacterized protein</fullName>
    </submittedName>
</protein>
<dbReference type="KEGG" id="ptf:PROFFT_A_02720"/>
<evidence type="ECO:0000313" key="1">
    <source>
        <dbReference type="EMBL" id="CAD6509538.1"/>
    </source>
</evidence>
<reference evidence="1" key="1">
    <citation type="submission" date="2020-10" db="EMBL/GenBank/DDBJ databases">
        <authorList>
            <person name="Szabo G."/>
        </authorList>
    </citation>
    <scope>NUCLEOTIDE SEQUENCE</scope>
    <source>
        <strain evidence="1">PROFFT</strain>
    </source>
</reference>
<gene>
    <name evidence="1" type="ORF">PROFFT_A_02720</name>
</gene>
<dbReference type="Proteomes" id="UP000683585">
    <property type="component" value="Chromosome"/>
</dbReference>
<organism evidence="1 2">
    <name type="scientific">Candidatus Profftia tarda</name>
    <dbReference type="NCBI Taxonomy" id="1177216"/>
    <lineage>
        <taxon>Bacteria</taxon>
        <taxon>Pseudomonadati</taxon>
        <taxon>Pseudomonadota</taxon>
        <taxon>Gammaproteobacteria</taxon>
        <taxon>Enterobacterales</taxon>
        <taxon>Enterobacteriaceae</taxon>
        <taxon>Candidatus Profftia</taxon>
    </lineage>
</organism>
<accession>A0A8E4EY75</accession>
<name>A0A8E4EY75_9ENTR</name>
<dbReference type="EMBL" id="LR890047">
    <property type="protein sequence ID" value="CAD6509538.1"/>
    <property type="molecule type" value="Genomic_DNA"/>
</dbReference>
<dbReference type="AlphaFoldDB" id="A0A8E4EY75"/>